<protein>
    <submittedName>
        <fullName evidence="2">Uncharacterized protein</fullName>
    </submittedName>
</protein>
<feature type="region of interest" description="Disordered" evidence="1">
    <location>
        <begin position="60"/>
        <end position="110"/>
    </location>
</feature>
<comment type="caution">
    <text evidence="2">The sequence shown here is derived from an EMBL/GenBank/DDBJ whole genome shotgun (WGS) entry which is preliminary data.</text>
</comment>
<name>A0ABV5NCW9_9ACTN</name>
<feature type="compositionally biased region" description="Low complexity" evidence="1">
    <location>
        <begin position="85"/>
        <end position="104"/>
    </location>
</feature>
<reference evidence="2 3" key="1">
    <citation type="submission" date="2024-09" db="EMBL/GenBank/DDBJ databases">
        <authorList>
            <person name="Sun Q."/>
            <person name="Mori K."/>
        </authorList>
    </citation>
    <scope>NUCLEOTIDE SEQUENCE [LARGE SCALE GENOMIC DNA]</scope>
    <source>
        <strain evidence="2 3">JCM 3324</strain>
    </source>
</reference>
<accession>A0ABV5NCW9</accession>
<evidence type="ECO:0000313" key="3">
    <source>
        <dbReference type="Proteomes" id="UP001589568"/>
    </source>
</evidence>
<organism evidence="2 3">
    <name type="scientific">Nonomuraea salmonea</name>
    <dbReference type="NCBI Taxonomy" id="46181"/>
    <lineage>
        <taxon>Bacteria</taxon>
        <taxon>Bacillati</taxon>
        <taxon>Actinomycetota</taxon>
        <taxon>Actinomycetes</taxon>
        <taxon>Streptosporangiales</taxon>
        <taxon>Streptosporangiaceae</taxon>
        <taxon>Nonomuraea</taxon>
    </lineage>
</organism>
<dbReference type="Proteomes" id="UP001589568">
    <property type="component" value="Unassembled WGS sequence"/>
</dbReference>
<dbReference type="RefSeq" id="WP_379482460.1">
    <property type="nucleotide sequence ID" value="NZ_BAAAXS010000001.1"/>
</dbReference>
<dbReference type="EMBL" id="JBHMCF010000002">
    <property type="protein sequence ID" value="MFB9468096.1"/>
    <property type="molecule type" value="Genomic_DNA"/>
</dbReference>
<gene>
    <name evidence="2" type="ORF">ACFFR3_01180</name>
</gene>
<feature type="compositionally biased region" description="Basic and acidic residues" evidence="1">
    <location>
        <begin position="63"/>
        <end position="74"/>
    </location>
</feature>
<sequence length="110" mass="11629">MHPSVSYELREIVNVIRYQGRTGVHWDYLPIADPSLVVLDSSRSAHFGLIRVTPAALGGLPDVGRDHPHGRATDQDEAAGVDPKASISAAGRSAAAGSVSWSWGRDVDAG</sequence>
<evidence type="ECO:0000313" key="2">
    <source>
        <dbReference type="EMBL" id="MFB9468096.1"/>
    </source>
</evidence>
<evidence type="ECO:0000256" key="1">
    <source>
        <dbReference type="SAM" id="MobiDB-lite"/>
    </source>
</evidence>
<keyword evidence="3" id="KW-1185">Reference proteome</keyword>
<proteinExistence type="predicted"/>